<dbReference type="GO" id="GO:0005635">
    <property type="term" value="C:nuclear envelope"/>
    <property type="evidence" value="ECO:0000318"/>
    <property type="project" value="GO_Central"/>
</dbReference>
<organism evidence="11 12">
    <name type="scientific">Monosiga brevicollis</name>
    <name type="common">Choanoflagellate</name>
    <dbReference type="NCBI Taxonomy" id="81824"/>
    <lineage>
        <taxon>Eukaryota</taxon>
        <taxon>Choanoflagellata</taxon>
        <taxon>Craspedida</taxon>
        <taxon>Salpingoecidae</taxon>
        <taxon>Monosiga</taxon>
    </lineage>
</organism>
<keyword evidence="7" id="KW-0539">Nucleus</keyword>
<keyword evidence="5 9" id="KW-1133">Transmembrane helix</keyword>
<dbReference type="PANTHER" id="PTHR13598">
    <property type="entry name" value="AT07567P-RELATED"/>
    <property type="match status" value="1"/>
</dbReference>
<proteinExistence type="inferred from homology"/>
<dbReference type="GeneID" id="5887834"/>
<feature type="compositionally biased region" description="Polar residues" evidence="8">
    <location>
        <begin position="335"/>
        <end position="356"/>
    </location>
</feature>
<feature type="chain" id="PRO_5002744743" evidence="10">
    <location>
        <begin position="22"/>
        <end position="595"/>
    </location>
</feature>
<feature type="signal peptide" evidence="10">
    <location>
        <begin position="1"/>
        <end position="21"/>
    </location>
</feature>
<evidence type="ECO:0000256" key="2">
    <source>
        <dbReference type="ARBA" id="ARBA00005748"/>
    </source>
</evidence>
<gene>
    <name evidence="11" type="ORF">MONBRDRAFT_4730</name>
</gene>
<evidence type="ECO:0000256" key="8">
    <source>
        <dbReference type="SAM" id="MobiDB-lite"/>
    </source>
</evidence>
<feature type="transmembrane region" description="Helical" evidence="9">
    <location>
        <begin position="196"/>
        <end position="219"/>
    </location>
</feature>
<evidence type="ECO:0000313" key="11">
    <source>
        <dbReference type="EMBL" id="EDQ92746.1"/>
    </source>
</evidence>
<comment type="subcellular location">
    <subcellularLocation>
        <location evidence="1">Nucleus inner membrane</location>
        <topology evidence="1">Multi-pass membrane protein</topology>
        <orientation evidence="1">Nucleoplasmic side</orientation>
    </subcellularLocation>
</comment>
<keyword evidence="3 9" id="KW-0812">Transmembrane</keyword>
<comment type="similarity">
    <text evidence="2">Belongs to the NEMP family.</text>
</comment>
<evidence type="ECO:0000313" key="12">
    <source>
        <dbReference type="Proteomes" id="UP000001357"/>
    </source>
</evidence>
<dbReference type="Proteomes" id="UP000001357">
    <property type="component" value="Unassembled WGS sequence"/>
</dbReference>
<evidence type="ECO:0000256" key="10">
    <source>
        <dbReference type="SAM" id="SignalP"/>
    </source>
</evidence>
<dbReference type="KEGG" id="mbr:MONBRDRAFT_4730"/>
<feature type="transmembrane region" description="Helical" evidence="9">
    <location>
        <begin position="291"/>
        <end position="307"/>
    </location>
</feature>
<keyword evidence="4 10" id="KW-0732">Signal</keyword>
<dbReference type="STRING" id="81824.A9UNR7"/>
<feature type="region of interest" description="Disordered" evidence="8">
    <location>
        <begin position="315"/>
        <end position="364"/>
    </location>
</feature>
<dbReference type="InterPro" id="IPR019358">
    <property type="entry name" value="NEMP_fam"/>
</dbReference>
<keyword evidence="12" id="KW-1185">Reference proteome</keyword>
<dbReference type="PANTHER" id="PTHR13598:SF1">
    <property type="entry name" value="AT07567P-RELATED"/>
    <property type="match status" value="1"/>
</dbReference>
<accession>A9UNR7</accession>
<dbReference type="RefSeq" id="XP_001742508.1">
    <property type="nucleotide sequence ID" value="XM_001742456.1"/>
</dbReference>
<evidence type="ECO:0000256" key="9">
    <source>
        <dbReference type="SAM" id="Phobius"/>
    </source>
</evidence>
<feature type="region of interest" description="Disordered" evidence="8">
    <location>
        <begin position="448"/>
        <end position="515"/>
    </location>
</feature>
<feature type="transmembrane region" description="Helical" evidence="9">
    <location>
        <begin position="162"/>
        <end position="184"/>
    </location>
</feature>
<feature type="compositionally biased region" description="Polar residues" evidence="8">
    <location>
        <begin position="478"/>
        <end position="489"/>
    </location>
</feature>
<dbReference type="AlphaFoldDB" id="A9UNR7"/>
<sequence length="595" mass="65386">MRGQGLVGVVVLAAVLAASLAGDVEIYSPEAAEQPLELPASFLLKNPISFIAHMHHLFYVRKVVLNASIPIHVTRLLNATVTPDEDKGYRAVGQLEGTAPLFEFSYSPFGAAPIFAIEHTDTTLHPASIDAHVQQHFHRPSFLMFVTGVVLMLLAERLSRNLLFYYASTTVMGVAVVLVAALFLLTRELNRRVSTIGAAIFGLGSMVAGAIGLQMTHLPSTADLLQMLWEVITFAYPEEAWSYVFYGVVGLSFIISYYFGPPSVQTRSTLAVAFKMIAGCLILAGIQDRGFGLAVVLVLLIVTYFHSTADHDDTPAPVFSPASPPAASTRPAPHFQTTSSVPPSAQRPTSFATPASTRAKGPAVRLQRLRDEILDSPIRVRHHIESNLRHPDKFLDYLDGDEAITNREYLEYSRLFNEGTEKMSTPSIPASNPRRPVATAIPPVTGHLFSEDEEDTSAANQSQTRQRLRRVTAPQPRVTRTTRSDQLFSDNEETEQEELDESIDAPPSLPAARAPAKRKWTVAELESMSNKDLRKELLQIGTNIPVTSAVCIAHVIQGAVNQAYRQPIRVRDWSIAKTYETCLTSWWSSPFAVCG</sequence>
<protein>
    <submittedName>
        <fullName evidence="11">Uncharacterized protein</fullName>
    </submittedName>
</protein>
<evidence type="ECO:0000256" key="7">
    <source>
        <dbReference type="ARBA" id="ARBA00023242"/>
    </source>
</evidence>
<feature type="compositionally biased region" description="Low complexity" evidence="8">
    <location>
        <begin position="315"/>
        <end position="333"/>
    </location>
</feature>
<evidence type="ECO:0000256" key="6">
    <source>
        <dbReference type="ARBA" id="ARBA00023136"/>
    </source>
</evidence>
<dbReference type="EMBL" id="CH991543">
    <property type="protein sequence ID" value="EDQ92746.1"/>
    <property type="molecule type" value="Genomic_DNA"/>
</dbReference>
<dbReference type="Pfam" id="PF10225">
    <property type="entry name" value="NEMP"/>
    <property type="match status" value="1"/>
</dbReference>
<evidence type="ECO:0000256" key="5">
    <source>
        <dbReference type="ARBA" id="ARBA00022989"/>
    </source>
</evidence>
<feature type="compositionally biased region" description="Acidic residues" evidence="8">
    <location>
        <begin position="490"/>
        <end position="503"/>
    </location>
</feature>
<feature type="transmembrane region" description="Helical" evidence="9">
    <location>
        <begin position="240"/>
        <end position="260"/>
    </location>
</feature>
<keyword evidence="6 9" id="KW-0472">Membrane</keyword>
<evidence type="ECO:0000256" key="1">
    <source>
        <dbReference type="ARBA" id="ARBA00004575"/>
    </source>
</evidence>
<reference evidence="11 12" key="1">
    <citation type="journal article" date="2008" name="Nature">
        <title>The genome of the choanoflagellate Monosiga brevicollis and the origin of metazoans.</title>
        <authorList>
            <consortium name="JGI Sequencing"/>
            <person name="King N."/>
            <person name="Westbrook M.J."/>
            <person name="Young S.L."/>
            <person name="Kuo A."/>
            <person name="Abedin M."/>
            <person name="Chapman J."/>
            <person name="Fairclough S."/>
            <person name="Hellsten U."/>
            <person name="Isogai Y."/>
            <person name="Letunic I."/>
            <person name="Marr M."/>
            <person name="Pincus D."/>
            <person name="Putnam N."/>
            <person name="Rokas A."/>
            <person name="Wright K.J."/>
            <person name="Zuzow R."/>
            <person name="Dirks W."/>
            <person name="Good M."/>
            <person name="Goodstein D."/>
            <person name="Lemons D."/>
            <person name="Li W."/>
            <person name="Lyons J.B."/>
            <person name="Morris A."/>
            <person name="Nichols S."/>
            <person name="Richter D.J."/>
            <person name="Salamov A."/>
            <person name="Bork P."/>
            <person name="Lim W.A."/>
            <person name="Manning G."/>
            <person name="Miller W.T."/>
            <person name="McGinnis W."/>
            <person name="Shapiro H."/>
            <person name="Tjian R."/>
            <person name="Grigoriev I.V."/>
            <person name="Rokhsar D."/>
        </authorList>
    </citation>
    <scope>NUCLEOTIDE SEQUENCE [LARGE SCALE GENOMIC DNA]</scope>
    <source>
        <strain evidence="12">MX1 / ATCC 50154</strain>
    </source>
</reference>
<dbReference type="InParanoid" id="A9UNR7"/>
<evidence type="ECO:0000256" key="3">
    <source>
        <dbReference type="ARBA" id="ARBA00022692"/>
    </source>
</evidence>
<evidence type="ECO:0000256" key="4">
    <source>
        <dbReference type="ARBA" id="ARBA00022729"/>
    </source>
</evidence>
<dbReference type="GO" id="GO:0005637">
    <property type="term" value="C:nuclear inner membrane"/>
    <property type="evidence" value="ECO:0007669"/>
    <property type="project" value="UniProtKB-SubCell"/>
</dbReference>
<name>A9UNR7_MONBE</name>